<dbReference type="OrthoDB" id="1317966at2"/>
<dbReference type="Proteomes" id="UP000319848">
    <property type="component" value="Unassembled WGS sequence"/>
</dbReference>
<keyword evidence="2" id="KW-1185">Reference proteome</keyword>
<organism evidence="1 2">
    <name type="scientific">Flavobacterium cauense R2A-7</name>
    <dbReference type="NCBI Taxonomy" id="1341154"/>
    <lineage>
        <taxon>Bacteria</taxon>
        <taxon>Pseudomonadati</taxon>
        <taxon>Bacteroidota</taxon>
        <taxon>Flavobacteriia</taxon>
        <taxon>Flavobacteriales</taxon>
        <taxon>Flavobacteriaceae</taxon>
        <taxon>Flavobacterium</taxon>
    </lineage>
</organism>
<dbReference type="RefSeq" id="WP_023570480.1">
    <property type="nucleotide sequence ID" value="NZ_AVBI01000014.1"/>
</dbReference>
<sequence length="437" mass="52140">MSGYILRTPLYFFHQLLFENYIEKLCSDFDSDKLFVVELGVKREFEKLKIDTLEDYFEFLLNQFRVKAFDKINSDFKLLTEPEKEQYLIDLSALLEMYKLRIINIEKNEWLKSQLNNELKLIKDYLAVNFSLIFEVIEIKKNTEEYFEDNTIEIPFKFLDSLVFGDGFDKLCDSFYYKTIHTKDYKLVSEHNKEFSFEAWLLKKDISEQLHFDTYVKKVIRHYIDDSLKIIDNSVISKTDSKSYLIDQLNILQSYFLKLEDFRQGKYNFLLEAIIFIVSTLNVKYGYLGIKHRLYREVLEEDDKPINTGFYPKNNLPKKFFNELYDITAYQLELIDDVEVSEDDFLNVFMFADSNSESKIQFRVFNPIAVYYLDQLESFFDNFNRVAIEKSGLFFNKQGKVFNQVDLNTASSRGTVKPVDKIKIDETFKNLKKKYLK</sequence>
<protein>
    <submittedName>
        <fullName evidence="1">Uncharacterized protein</fullName>
    </submittedName>
</protein>
<gene>
    <name evidence="1" type="ORF">IP98_01563</name>
</gene>
<evidence type="ECO:0000313" key="2">
    <source>
        <dbReference type="Proteomes" id="UP000319848"/>
    </source>
</evidence>
<proteinExistence type="predicted"/>
<comment type="caution">
    <text evidence="1">The sequence shown here is derived from an EMBL/GenBank/DDBJ whole genome shotgun (WGS) entry which is preliminary data.</text>
</comment>
<reference evidence="1 2" key="1">
    <citation type="journal article" date="2015" name="Stand. Genomic Sci.">
        <title>Genomic Encyclopedia of Bacterial and Archaeal Type Strains, Phase III: the genomes of soil and plant-associated and newly described type strains.</title>
        <authorList>
            <person name="Whitman W.B."/>
            <person name="Woyke T."/>
            <person name="Klenk H.P."/>
            <person name="Zhou Y."/>
            <person name="Lilburn T.G."/>
            <person name="Beck B.J."/>
            <person name="De Vos P."/>
            <person name="Vandamme P."/>
            <person name="Eisen J.A."/>
            <person name="Garrity G."/>
            <person name="Hugenholtz P."/>
            <person name="Kyrpides N.C."/>
        </authorList>
    </citation>
    <scope>NUCLEOTIDE SEQUENCE [LARGE SCALE GENOMIC DNA]</scope>
    <source>
        <strain evidence="1 2">CGMCC 1.7270</strain>
    </source>
</reference>
<dbReference type="EMBL" id="VLKQ01000006">
    <property type="protein sequence ID" value="TWI12351.1"/>
    <property type="molecule type" value="Genomic_DNA"/>
</dbReference>
<evidence type="ECO:0000313" key="1">
    <source>
        <dbReference type="EMBL" id="TWI12351.1"/>
    </source>
</evidence>
<name>V6RZN0_9FLAO</name>
<accession>V6RZN0</accession>
<dbReference type="AlphaFoldDB" id="V6RZN0"/>